<dbReference type="GO" id="GO:0046872">
    <property type="term" value="F:metal ion binding"/>
    <property type="evidence" value="ECO:0007669"/>
    <property type="project" value="UniProtKB-KW"/>
</dbReference>
<feature type="domain" description="4Fe-4S ferredoxin-type" evidence="5">
    <location>
        <begin position="99"/>
        <end position="128"/>
    </location>
</feature>
<dbReference type="CDD" id="cd10554">
    <property type="entry name" value="HycB_like"/>
    <property type="match status" value="1"/>
</dbReference>
<dbReference type="InterPro" id="IPR017896">
    <property type="entry name" value="4Fe4S_Fe-S-bd"/>
</dbReference>
<keyword evidence="1" id="KW-0004">4Fe-4S</keyword>
<keyword evidence="7" id="KW-0560">Oxidoreductase</keyword>
<dbReference type="Proteomes" id="UP000077384">
    <property type="component" value="Unassembled WGS sequence"/>
</dbReference>
<sequence length="205" mass="22237">MNYCTLNISQEKRRVNKMKNCLVVADPNKCIGCRTCEAACGIAHSGGDFFNTNVSKINFNPRLNVIKTAKVSAPVQCRQCEDAPCGKACPVNAISNENGYVSVNKDVCVGCKICMLACPFGAIELASQYRDGEVVDQKGLKMSEEGNPTVNGKGRVVANKCDLCQDRDGGPACIEVCPTKSLKLVTYDDNNNIVEKKDDDEREVS</sequence>
<dbReference type="InterPro" id="IPR017900">
    <property type="entry name" value="4Fe4S_Fe_S_CS"/>
</dbReference>
<keyword evidence="9" id="KW-1185">Reference proteome</keyword>
<protein>
    <submittedName>
        <fullName evidence="6">Electron transport protein HydN</fullName>
    </submittedName>
    <submittedName>
        <fullName evidence="7">Hydrogenase-4 component A</fullName>
        <ecNumber evidence="7">1.-.-.-</ecNumber>
    </submittedName>
</protein>
<dbReference type="Pfam" id="PF00037">
    <property type="entry name" value="Fer4"/>
    <property type="match status" value="1"/>
</dbReference>
<dbReference type="EMBL" id="LROR01000084">
    <property type="protein sequence ID" value="OBR90954.1"/>
    <property type="molecule type" value="Genomic_DNA"/>
</dbReference>
<dbReference type="PROSITE" id="PS00198">
    <property type="entry name" value="4FE4S_FER_1"/>
    <property type="match status" value="1"/>
</dbReference>
<dbReference type="GO" id="GO:0051539">
    <property type="term" value="F:4 iron, 4 sulfur cluster binding"/>
    <property type="evidence" value="ECO:0007669"/>
    <property type="project" value="UniProtKB-KW"/>
</dbReference>
<evidence type="ECO:0000256" key="2">
    <source>
        <dbReference type="ARBA" id="ARBA00022723"/>
    </source>
</evidence>
<proteinExistence type="predicted"/>
<dbReference type="PANTHER" id="PTHR42859:SF16">
    <property type="entry name" value="FORMATE HYDROGENLYASE SUBUNIT 2-RELATED"/>
    <property type="match status" value="1"/>
</dbReference>
<accession>A0A162L5Q6</accession>
<dbReference type="SUPFAM" id="SSF54862">
    <property type="entry name" value="4Fe-4S ferredoxins"/>
    <property type="match status" value="1"/>
</dbReference>
<evidence type="ECO:0000256" key="1">
    <source>
        <dbReference type="ARBA" id="ARBA00022485"/>
    </source>
</evidence>
<dbReference type="AlphaFoldDB" id="A0A162L5Q6"/>
<dbReference type="EC" id="1.-.-.-" evidence="7"/>
<dbReference type="Proteomes" id="UP000093694">
    <property type="component" value="Unassembled WGS sequence"/>
</dbReference>
<organism evidence="6 8">
    <name type="scientific">Clostridium coskatii</name>
    <dbReference type="NCBI Taxonomy" id="1705578"/>
    <lineage>
        <taxon>Bacteria</taxon>
        <taxon>Bacillati</taxon>
        <taxon>Bacillota</taxon>
        <taxon>Clostridia</taxon>
        <taxon>Eubacteriales</taxon>
        <taxon>Clostridiaceae</taxon>
        <taxon>Clostridium</taxon>
    </lineage>
</organism>
<dbReference type="PANTHER" id="PTHR42859">
    <property type="entry name" value="OXIDOREDUCTASE"/>
    <property type="match status" value="1"/>
</dbReference>
<reference evidence="6 8" key="1">
    <citation type="journal article" date="2015" name="Biotechnol. Bioeng.">
        <title>Genome sequence and phenotypic characterization of Caulobacter segnis.</title>
        <authorList>
            <person name="Patel S."/>
            <person name="Fletcher B."/>
            <person name="Scott D.C."/>
            <person name="Ely B."/>
        </authorList>
    </citation>
    <scope>NUCLEOTIDE SEQUENCE [LARGE SCALE GENOMIC DNA]</scope>
    <source>
        <strain evidence="6 8">PS02</strain>
    </source>
</reference>
<dbReference type="InterPro" id="IPR050294">
    <property type="entry name" value="RnfB_subfamily"/>
</dbReference>
<keyword evidence="3" id="KW-0408">Iron</keyword>
<dbReference type="PROSITE" id="PS51379">
    <property type="entry name" value="4FE4S_FER_2"/>
    <property type="match status" value="2"/>
</dbReference>
<dbReference type="EMBL" id="LITQ01000025">
    <property type="protein sequence ID" value="OAA91512.1"/>
    <property type="molecule type" value="Genomic_DNA"/>
</dbReference>
<comment type="caution">
    <text evidence="6">The sequence shown here is derived from an EMBL/GenBank/DDBJ whole genome shotgun (WGS) entry which is preliminary data.</text>
</comment>
<evidence type="ECO:0000313" key="8">
    <source>
        <dbReference type="Proteomes" id="UP000077384"/>
    </source>
</evidence>
<keyword evidence="4" id="KW-0411">Iron-sulfur</keyword>
<name>A0A162L5Q6_9CLOT</name>
<keyword evidence="2" id="KW-0479">Metal-binding</keyword>
<evidence type="ECO:0000313" key="7">
    <source>
        <dbReference type="EMBL" id="OBR90954.1"/>
    </source>
</evidence>
<evidence type="ECO:0000256" key="4">
    <source>
        <dbReference type="ARBA" id="ARBA00023014"/>
    </source>
</evidence>
<evidence type="ECO:0000259" key="5">
    <source>
        <dbReference type="PROSITE" id="PS51379"/>
    </source>
</evidence>
<evidence type="ECO:0000313" key="9">
    <source>
        <dbReference type="Proteomes" id="UP000093694"/>
    </source>
</evidence>
<reference evidence="7 9" key="2">
    <citation type="journal article" date="2016" name="Front. Microbiol.">
        <title>Industrial Acetogenic Biocatalysts: A Comparative Metabolic and Genomic Analysis.</title>
        <authorList>
            <person name="Bengelsdorf F."/>
            <person name="Poehlein A."/>
            <person name="Sonja S."/>
            <person name="Erz C."/>
            <person name="Hummel T."/>
            <person name="Hoffmeister S."/>
            <person name="Daniel R."/>
            <person name="Durre P."/>
        </authorList>
    </citation>
    <scope>NUCLEOTIDE SEQUENCE [LARGE SCALE GENOMIC DNA]</scope>
    <source>
        <strain evidence="7 9">PTA-10522</strain>
    </source>
</reference>
<gene>
    <name evidence="6" type="primary">hydN_4</name>
    <name evidence="7" type="synonym">hyfA_3</name>
    <name evidence="7" type="ORF">CLCOS_36870</name>
    <name evidence="6" type="ORF">WX73_01666</name>
</gene>
<dbReference type="GO" id="GO:0016491">
    <property type="term" value="F:oxidoreductase activity"/>
    <property type="evidence" value="ECO:0007669"/>
    <property type="project" value="UniProtKB-KW"/>
</dbReference>
<evidence type="ECO:0000256" key="3">
    <source>
        <dbReference type="ARBA" id="ARBA00023004"/>
    </source>
</evidence>
<dbReference type="PATRIC" id="fig|1705578.3.peg.1922"/>
<dbReference type="Gene3D" id="3.30.70.20">
    <property type="match status" value="2"/>
</dbReference>
<feature type="domain" description="4Fe-4S ferredoxin-type" evidence="5">
    <location>
        <begin position="20"/>
        <end position="40"/>
    </location>
</feature>
<evidence type="ECO:0000313" key="6">
    <source>
        <dbReference type="EMBL" id="OAA91512.1"/>
    </source>
</evidence>